<sequence>MRGLIYAGFCILTLLSFMGLAMLSGYYHWPLWVAAIVFIVAVLGFTYLMSLLVLKLQQSKHNKHEEPKDEQ</sequence>
<protein>
    <submittedName>
        <fullName evidence="2">Uncharacterized protein</fullName>
    </submittedName>
</protein>
<comment type="caution">
    <text evidence="2">The sequence shown here is derived from an EMBL/GenBank/DDBJ whole genome shotgun (WGS) entry which is preliminary data.</text>
</comment>
<dbReference type="RefSeq" id="WP_124943234.1">
    <property type="nucleotide sequence ID" value="NZ_RHGY01000004.1"/>
</dbReference>
<proteinExistence type="predicted"/>
<dbReference type="Proteomes" id="UP000275836">
    <property type="component" value="Unassembled WGS sequence"/>
</dbReference>
<keyword evidence="1" id="KW-0472">Membrane</keyword>
<evidence type="ECO:0000313" key="2">
    <source>
        <dbReference type="EMBL" id="RRG17975.1"/>
    </source>
</evidence>
<name>A0A3P2REW1_WEIVI</name>
<dbReference type="AlphaFoldDB" id="A0A3P2REW1"/>
<accession>A0A3P2REW1</accession>
<keyword evidence="1" id="KW-1133">Transmembrane helix</keyword>
<dbReference type="EMBL" id="RHGY01000004">
    <property type="protein sequence ID" value="RRG17975.1"/>
    <property type="molecule type" value="Genomic_DNA"/>
</dbReference>
<reference evidence="2 3" key="1">
    <citation type="submission" date="2018-10" db="EMBL/GenBank/DDBJ databases">
        <title>Draft genome sequence of Weissella viridescens UCO-SMC3.</title>
        <authorList>
            <person name="Garcia-Cancino A."/>
            <person name="Espinoza-Monje M."/>
            <person name="Albarracin L."/>
            <person name="Garcia-Castillo V."/>
            <person name="Campos-Martin J."/>
            <person name="Nakano Y."/>
            <person name="Guitierrez-Zamorano C."/>
            <person name="Ikeda-Ohtsubo W."/>
            <person name="Morita H."/>
            <person name="Kitazawa H."/>
            <person name="Villena J."/>
        </authorList>
    </citation>
    <scope>NUCLEOTIDE SEQUENCE [LARGE SCALE GENOMIC DNA]</scope>
    <source>
        <strain evidence="2 3">UCO-SMC3</strain>
    </source>
</reference>
<dbReference type="OrthoDB" id="1750577at2"/>
<keyword evidence="1" id="KW-0812">Transmembrane</keyword>
<feature type="transmembrane region" description="Helical" evidence="1">
    <location>
        <begin position="31"/>
        <end position="54"/>
    </location>
</feature>
<organism evidence="2 3">
    <name type="scientific">Weissella viridescens</name>
    <name type="common">Lactobacillus viridescens</name>
    <dbReference type="NCBI Taxonomy" id="1629"/>
    <lineage>
        <taxon>Bacteria</taxon>
        <taxon>Bacillati</taxon>
        <taxon>Bacillota</taxon>
        <taxon>Bacilli</taxon>
        <taxon>Lactobacillales</taxon>
        <taxon>Lactobacillaceae</taxon>
        <taxon>Weissella</taxon>
    </lineage>
</organism>
<evidence type="ECO:0000313" key="3">
    <source>
        <dbReference type="Proteomes" id="UP000275836"/>
    </source>
</evidence>
<evidence type="ECO:0000256" key="1">
    <source>
        <dbReference type="SAM" id="Phobius"/>
    </source>
</evidence>
<gene>
    <name evidence="2" type="ORF">D3P96_04765</name>
</gene>